<dbReference type="CDD" id="cd01171">
    <property type="entry name" value="YXKO-related"/>
    <property type="match status" value="1"/>
</dbReference>
<dbReference type="InParanoid" id="A0A0Q2V396"/>
<comment type="catalytic activity">
    <reaction evidence="16 17 19">
        <text>(6S)-NADPHX + ADP = AMP + phosphate + NADPH + H(+)</text>
        <dbReference type="Rhea" id="RHEA:32235"/>
        <dbReference type="ChEBI" id="CHEBI:15378"/>
        <dbReference type="ChEBI" id="CHEBI:43474"/>
        <dbReference type="ChEBI" id="CHEBI:57783"/>
        <dbReference type="ChEBI" id="CHEBI:64076"/>
        <dbReference type="ChEBI" id="CHEBI:456215"/>
        <dbReference type="ChEBI" id="CHEBI:456216"/>
        <dbReference type="EC" id="4.2.1.136"/>
    </reaction>
</comment>
<dbReference type="GO" id="GO:0110051">
    <property type="term" value="P:metabolite repair"/>
    <property type="evidence" value="ECO:0007669"/>
    <property type="project" value="TreeGrafter"/>
</dbReference>
<dbReference type="HAMAP" id="MF_01966">
    <property type="entry name" value="NADHX_epimerase"/>
    <property type="match status" value="1"/>
</dbReference>
<dbReference type="OrthoDB" id="9806925at2"/>
<feature type="binding site" evidence="17">
    <location>
        <position position="432"/>
    </location>
    <ligand>
        <name>AMP</name>
        <dbReference type="ChEBI" id="CHEBI:456215"/>
    </ligand>
</feature>
<comment type="similarity">
    <text evidence="3 19">In the N-terminal section; belongs to the NnrE/AIBP family.</text>
</comment>
<evidence type="ECO:0000256" key="15">
    <source>
        <dbReference type="ARBA" id="ARBA00048238"/>
    </source>
</evidence>
<keyword evidence="11 18" id="KW-0413">Isomerase</keyword>
<evidence type="ECO:0000256" key="2">
    <source>
        <dbReference type="ARBA" id="ARBA00000909"/>
    </source>
</evidence>
<dbReference type="OMA" id="NAHKGDY"/>
<evidence type="ECO:0000259" key="21">
    <source>
        <dbReference type="PROSITE" id="PS51385"/>
    </source>
</evidence>
<feature type="domain" description="YjeF N-terminal" evidence="21">
    <location>
        <begin position="13"/>
        <end position="215"/>
    </location>
</feature>
<comment type="caution">
    <text evidence="22">The sequence shown here is derived from an EMBL/GenBank/DDBJ whole genome shotgun (WGS) entry which is preliminary data.</text>
</comment>
<dbReference type="InterPro" id="IPR029056">
    <property type="entry name" value="Ribokinase-like"/>
</dbReference>
<dbReference type="InterPro" id="IPR030677">
    <property type="entry name" value="Nnr"/>
</dbReference>
<comment type="cofactor">
    <cofactor evidence="18 19">
        <name>K(+)</name>
        <dbReference type="ChEBI" id="CHEBI:29103"/>
    </cofactor>
    <text evidence="18 19">Binds 1 potassium ion per subunit.</text>
</comment>
<comment type="function">
    <text evidence="17">Catalyzes the dehydration of the S-form of NAD(P)HX at the expense of ADP, which is converted to AMP. Together with NAD(P)HX epimerase, which catalyzes the epimerization of the S- and R-forms, the enzyme allows the repair of both epimers of NAD(P)HX, a damaged form of NAD(P)H that is a result of enzymatic or heat-dependent hydration.</text>
</comment>
<comment type="similarity">
    <text evidence="17">Belongs to the NnrD/CARKD family.</text>
</comment>
<feature type="domain" description="YjeF C-terminal" evidence="20">
    <location>
        <begin position="225"/>
        <end position="490"/>
    </location>
</feature>
<evidence type="ECO:0000256" key="13">
    <source>
        <dbReference type="ARBA" id="ARBA00023268"/>
    </source>
</evidence>
<comment type="cofactor">
    <cofactor evidence="17">
        <name>Mg(2+)</name>
        <dbReference type="ChEBI" id="CHEBI:18420"/>
    </cofactor>
</comment>
<evidence type="ECO:0000256" key="9">
    <source>
        <dbReference type="ARBA" id="ARBA00022958"/>
    </source>
</evidence>
<keyword evidence="13" id="KW-0511">Multifunctional enzyme</keyword>
<comment type="similarity">
    <text evidence="18">Belongs to the NnrE/AIBP family.</text>
</comment>
<reference evidence="22 23" key="1">
    <citation type="submission" date="2015-08" db="EMBL/GenBank/DDBJ databases">
        <title>Antibacterial properties of a collection of Vibrionaceae strains.</title>
        <authorList>
            <person name="Giubergia S."/>
        </authorList>
    </citation>
    <scope>NUCLEOTIDE SEQUENCE [LARGE SCALE GENOMIC DNA]</scope>
    <source>
        <strain evidence="22 23">S0821</strain>
    </source>
</reference>
<evidence type="ECO:0000313" key="22">
    <source>
        <dbReference type="EMBL" id="KQH87264.1"/>
    </source>
</evidence>
<evidence type="ECO:0000256" key="10">
    <source>
        <dbReference type="ARBA" id="ARBA00023027"/>
    </source>
</evidence>
<dbReference type="PROSITE" id="PS01049">
    <property type="entry name" value="YJEF_C_1"/>
    <property type="match status" value="1"/>
</dbReference>
<dbReference type="FunCoup" id="A0A0Q2V396">
    <property type="interactions" value="318"/>
</dbReference>
<dbReference type="PROSITE" id="PS01050">
    <property type="entry name" value="YJEF_C_2"/>
    <property type="match status" value="1"/>
</dbReference>
<comment type="catalytic activity">
    <reaction evidence="1 18 19">
        <text>(6R)-NADHX = (6S)-NADHX</text>
        <dbReference type="Rhea" id="RHEA:32215"/>
        <dbReference type="ChEBI" id="CHEBI:64074"/>
        <dbReference type="ChEBI" id="CHEBI:64075"/>
        <dbReference type="EC" id="5.1.99.6"/>
    </reaction>
</comment>
<evidence type="ECO:0000256" key="14">
    <source>
        <dbReference type="ARBA" id="ARBA00025153"/>
    </source>
</evidence>
<dbReference type="GO" id="GO:0046872">
    <property type="term" value="F:metal ion binding"/>
    <property type="evidence" value="ECO:0007669"/>
    <property type="project" value="UniProtKB-UniRule"/>
</dbReference>
<feature type="binding site" evidence="18">
    <location>
        <position position="161"/>
    </location>
    <ligand>
        <name>K(+)</name>
        <dbReference type="ChEBI" id="CHEBI:29103"/>
    </ligand>
</feature>
<evidence type="ECO:0000256" key="8">
    <source>
        <dbReference type="ARBA" id="ARBA00022857"/>
    </source>
</evidence>
<feature type="binding site" evidence="18">
    <location>
        <position position="125"/>
    </location>
    <ligand>
        <name>K(+)</name>
        <dbReference type="ChEBI" id="CHEBI:29103"/>
    </ligand>
</feature>
<evidence type="ECO:0000256" key="12">
    <source>
        <dbReference type="ARBA" id="ARBA00023239"/>
    </source>
</evidence>
<feature type="binding site" evidence="17">
    <location>
        <position position="321"/>
    </location>
    <ligand>
        <name>(6S)-NADPHX</name>
        <dbReference type="ChEBI" id="CHEBI:64076"/>
    </ligand>
</feature>
<dbReference type="Pfam" id="PF03853">
    <property type="entry name" value="YjeF_N"/>
    <property type="match status" value="1"/>
</dbReference>
<dbReference type="FunFam" id="3.40.1190.20:FF:000017">
    <property type="entry name" value="Multifunctional fusion protein"/>
    <property type="match status" value="1"/>
</dbReference>
<dbReference type="InterPro" id="IPR004443">
    <property type="entry name" value="YjeF_N_dom"/>
</dbReference>
<keyword evidence="9 18" id="KW-0630">Potassium</keyword>
<dbReference type="GO" id="GO:0046496">
    <property type="term" value="P:nicotinamide nucleotide metabolic process"/>
    <property type="evidence" value="ECO:0007669"/>
    <property type="project" value="UniProtKB-UniRule"/>
</dbReference>
<dbReference type="InterPro" id="IPR000631">
    <property type="entry name" value="CARKD"/>
</dbReference>
<evidence type="ECO:0000256" key="7">
    <source>
        <dbReference type="ARBA" id="ARBA00022840"/>
    </source>
</evidence>
<dbReference type="GO" id="GO:0005524">
    <property type="term" value="F:ATP binding"/>
    <property type="evidence" value="ECO:0007669"/>
    <property type="project" value="UniProtKB-UniRule"/>
</dbReference>
<gene>
    <name evidence="17" type="primary">nnrD</name>
    <name evidence="18" type="synonym">nnrE</name>
    <name evidence="22" type="ORF">AMR76_05980</name>
</gene>
<feature type="binding site" evidence="17">
    <location>
        <position position="433"/>
    </location>
    <ligand>
        <name>(6S)-NADPHX</name>
        <dbReference type="ChEBI" id="CHEBI:64076"/>
    </ligand>
</feature>
<feature type="binding site" evidence="17">
    <location>
        <begin position="404"/>
        <end position="408"/>
    </location>
    <ligand>
        <name>AMP</name>
        <dbReference type="ChEBI" id="CHEBI:456215"/>
    </ligand>
</feature>
<keyword evidence="10 17" id="KW-0520">NAD</keyword>
<keyword evidence="8 17" id="KW-0521">NADP</keyword>
<proteinExistence type="inferred from homology"/>
<comment type="caution">
    <text evidence="18">Lacks conserved residue(s) required for the propagation of feature annotation.</text>
</comment>
<dbReference type="GO" id="GO:0052855">
    <property type="term" value="F:ADP-dependent NAD(P)H-hydrate dehydratase activity"/>
    <property type="evidence" value="ECO:0007669"/>
    <property type="project" value="UniProtKB-UniRule"/>
</dbReference>
<organism evidence="22 23">
    <name type="scientific">Vibrio furnissii</name>
    <dbReference type="NCBI Taxonomy" id="29494"/>
    <lineage>
        <taxon>Bacteria</taxon>
        <taxon>Pseudomonadati</taxon>
        <taxon>Pseudomonadota</taxon>
        <taxon>Gammaproteobacteria</taxon>
        <taxon>Vibrionales</taxon>
        <taxon>Vibrionaceae</taxon>
        <taxon>Vibrio</taxon>
    </lineage>
</organism>
<name>A0A0Q2V396_VIBFU</name>
<keyword evidence="5 18" id="KW-0479">Metal-binding</keyword>
<dbReference type="RefSeq" id="WP_014257640.1">
    <property type="nucleotide sequence ID" value="NZ_CP046796.1"/>
</dbReference>
<evidence type="ECO:0000256" key="18">
    <source>
        <dbReference type="HAMAP-Rule" id="MF_01966"/>
    </source>
</evidence>
<keyword evidence="12 17" id="KW-0456">Lyase</keyword>
<evidence type="ECO:0000256" key="11">
    <source>
        <dbReference type="ARBA" id="ARBA00023235"/>
    </source>
</evidence>
<feature type="binding site" evidence="18">
    <location>
        <begin position="61"/>
        <end position="65"/>
    </location>
    <ligand>
        <name>(6S)-NADPHX</name>
        <dbReference type="ChEBI" id="CHEBI:64076"/>
    </ligand>
</feature>
<feature type="binding site" evidence="17">
    <location>
        <position position="260"/>
    </location>
    <ligand>
        <name>(6S)-NADPHX</name>
        <dbReference type="ChEBI" id="CHEBI:64076"/>
    </ligand>
</feature>
<keyword evidence="7 17" id="KW-0067">ATP-binding</keyword>
<dbReference type="SUPFAM" id="SSF64153">
    <property type="entry name" value="YjeF N-terminal domain-like"/>
    <property type="match status" value="1"/>
</dbReference>
<dbReference type="NCBIfam" id="TIGR00196">
    <property type="entry name" value="yjeF_cterm"/>
    <property type="match status" value="1"/>
</dbReference>
<comment type="function">
    <text evidence="18">Catalyzes the epimerization of the S- and R-forms of NAD(P)HX, a damaged form of NAD(P)H that is a result of enzymatic or heat-dependent hydration. This is a prerequisite for the S-specific NAD(P)H-hydrate dehydratase to allow the repair of both epimers of NAD(P)HX.</text>
</comment>
<comment type="catalytic activity">
    <reaction evidence="2 18 19">
        <text>(6R)-NADPHX = (6S)-NADPHX</text>
        <dbReference type="Rhea" id="RHEA:32227"/>
        <dbReference type="ChEBI" id="CHEBI:64076"/>
        <dbReference type="ChEBI" id="CHEBI:64077"/>
        <dbReference type="EC" id="5.1.99.6"/>
    </reaction>
</comment>
<feature type="binding site" evidence="17">
    <location>
        <position position="367"/>
    </location>
    <ligand>
        <name>(6S)-NADPHX</name>
        <dbReference type="ChEBI" id="CHEBI:64076"/>
    </ligand>
</feature>
<evidence type="ECO:0000259" key="20">
    <source>
        <dbReference type="PROSITE" id="PS51383"/>
    </source>
</evidence>
<keyword evidence="23" id="KW-1185">Reference proteome</keyword>
<evidence type="ECO:0000256" key="5">
    <source>
        <dbReference type="ARBA" id="ARBA00022723"/>
    </source>
</evidence>
<feature type="binding site" evidence="18">
    <location>
        <begin position="129"/>
        <end position="135"/>
    </location>
    <ligand>
        <name>(6S)-NADPHX</name>
        <dbReference type="ChEBI" id="CHEBI:64076"/>
    </ligand>
</feature>
<comment type="subunit">
    <text evidence="17">Homotetramer.</text>
</comment>
<comment type="catalytic activity">
    <reaction evidence="15 17 19">
        <text>(6S)-NADHX + ADP = AMP + phosphate + NADH + H(+)</text>
        <dbReference type="Rhea" id="RHEA:32223"/>
        <dbReference type="ChEBI" id="CHEBI:15378"/>
        <dbReference type="ChEBI" id="CHEBI:43474"/>
        <dbReference type="ChEBI" id="CHEBI:57945"/>
        <dbReference type="ChEBI" id="CHEBI:64074"/>
        <dbReference type="ChEBI" id="CHEBI:456215"/>
        <dbReference type="ChEBI" id="CHEBI:456216"/>
        <dbReference type="EC" id="4.2.1.136"/>
    </reaction>
</comment>
<evidence type="ECO:0000256" key="16">
    <source>
        <dbReference type="ARBA" id="ARBA00049209"/>
    </source>
</evidence>
<dbReference type="Gene3D" id="3.40.50.10260">
    <property type="entry name" value="YjeF N-terminal domain"/>
    <property type="match status" value="1"/>
</dbReference>
<comment type="function">
    <text evidence="14 19">Bifunctional enzyme that catalyzes the epimerization of the S- and R-forms of NAD(P)HX and the dehydration of the S-form of NAD(P)HX at the expense of ADP, which is converted to AMP. This allows the repair of both epimers of NAD(P)HX, a damaged form of NAD(P)H that is a result of enzymatic or heat-dependent hydration.</text>
</comment>
<evidence type="ECO:0000256" key="1">
    <source>
        <dbReference type="ARBA" id="ARBA00000013"/>
    </source>
</evidence>
<dbReference type="EC" id="5.1.99.6" evidence="19"/>
<dbReference type="GO" id="GO:0052856">
    <property type="term" value="F:NAD(P)HX epimerase activity"/>
    <property type="evidence" value="ECO:0007669"/>
    <property type="project" value="UniProtKB-UniRule"/>
</dbReference>
<accession>A0A0Q2V396</accession>
<evidence type="ECO:0000256" key="17">
    <source>
        <dbReference type="HAMAP-Rule" id="MF_01965"/>
    </source>
</evidence>
<dbReference type="HAMAP" id="MF_01965">
    <property type="entry name" value="NADHX_dehydratase"/>
    <property type="match status" value="1"/>
</dbReference>
<evidence type="ECO:0000256" key="6">
    <source>
        <dbReference type="ARBA" id="ARBA00022741"/>
    </source>
</evidence>
<dbReference type="PANTHER" id="PTHR12592:SF0">
    <property type="entry name" value="ATP-DEPENDENT (S)-NAD(P)H-HYDRATE DEHYDRATASE"/>
    <property type="match status" value="1"/>
</dbReference>
<protein>
    <recommendedName>
        <fullName evidence="19">Bifunctional NAD(P)H-hydrate repair enzyme</fullName>
    </recommendedName>
    <alternativeName>
        <fullName evidence="19">Nicotinamide nucleotide repair protein</fullName>
    </alternativeName>
    <domain>
        <recommendedName>
            <fullName evidence="19">ADP-dependent (S)-NAD(P)H-hydrate dehydratase</fullName>
            <ecNumber evidence="19">4.2.1.136</ecNumber>
        </recommendedName>
        <alternativeName>
            <fullName evidence="19">ADP-dependent NAD(P)HX dehydratase</fullName>
        </alternativeName>
    </domain>
    <domain>
        <recommendedName>
            <fullName evidence="19">NAD(P)H-hydrate epimerase</fullName>
            <ecNumber evidence="19">5.1.99.6</ecNumber>
        </recommendedName>
    </domain>
</protein>
<dbReference type="AlphaFoldDB" id="A0A0Q2V396"/>
<feature type="binding site" evidence="18">
    <location>
        <position position="62"/>
    </location>
    <ligand>
        <name>K(+)</name>
        <dbReference type="ChEBI" id="CHEBI:29103"/>
    </ligand>
</feature>
<keyword evidence="6 17" id="KW-0547">Nucleotide-binding</keyword>
<comment type="similarity">
    <text evidence="4 19">In the C-terminal section; belongs to the NnrD/CARKD family.</text>
</comment>
<dbReference type="EC" id="4.2.1.136" evidence="19"/>
<dbReference type="InterPro" id="IPR036652">
    <property type="entry name" value="YjeF_N_dom_sf"/>
</dbReference>
<sequence>MPLPRLFYTAQQVKQGEVMAAKAKGLEMFSLMERAGQAVFTVAYAQYPATHHWLVCCGGGNNGGDGYIVACLARSLGVQVTVWQMGDPEQLKGDALSAYYHWLDHGGDVYPIDDRVPDDVDLVIDGLLGTGLSGTVREPMQQLIDTLNRCSAPIVAIDIPSGLCANTGAVLGAAIHAQHTVSFIGLKQGLVTGKARNYVGELHFAGLGVEESFSQQNAPTVQSLDPKAIKHLLPKREPCSHKGSHGKAVIVGGNEGMGGAIILAAQACARVGSGLTASLMHPSNTTPLLSVCPEIMAAGWSNESLIEERLLWCDVVAIGPGLGRNDTARQIMHKVQNQTKPKVMDADALHFLAQSANFDHQRIITPHPAEAAKLLDTKVAHIEADRYSAVKALQKKYGGVVVLKGAGTLVCDGKEIFVCLAGNPGMATGGMGDVLTGIIVSLLAQGLNVFEAAKMGVLIHSLAADQNAKAFGERGLLASDLLHHLRSLVN</sequence>
<dbReference type="InterPro" id="IPR017953">
    <property type="entry name" value="Carbohydrate_kinase_pred_CS"/>
</dbReference>
<dbReference type="PANTHER" id="PTHR12592">
    <property type="entry name" value="ATP-DEPENDENT (S)-NAD(P)H-HYDRATE DEHYDRATASE FAMILY MEMBER"/>
    <property type="match status" value="1"/>
</dbReference>
<evidence type="ECO:0000256" key="19">
    <source>
        <dbReference type="PIRNR" id="PIRNR017184"/>
    </source>
</evidence>
<dbReference type="PIRSF" id="PIRSF017184">
    <property type="entry name" value="Nnr"/>
    <property type="match status" value="1"/>
</dbReference>
<dbReference type="PROSITE" id="PS51385">
    <property type="entry name" value="YJEF_N"/>
    <property type="match status" value="1"/>
</dbReference>
<feature type="binding site" evidence="18">
    <location>
        <position position="158"/>
    </location>
    <ligand>
        <name>(6S)-NADPHX</name>
        <dbReference type="ChEBI" id="CHEBI:64076"/>
    </ligand>
</feature>
<dbReference type="PROSITE" id="PS51383">
    <property type="entry name" value="YJEF_C_3"/>
    <property type="match status" value="1"/>
</dbReference>
<evidence type="ECO:0000256" key="4">
    <source>
        <dbReference type="ARBA" id="ARBA00009524"/>
    </source>
</evidence>
<dbReference type="Proteomes" id="UP000051221">
    <property type="component" value="Unassembled WGS sequence"/>
</dbReference>
<evidence type="ECO:0000313" key="23">
    <source>
        <dbReference type="Proteomes" id="UP000051221"/>
    </source>
</evidence>
<dbReference type="Pfam" id="PF01256">
    <property type="entry name" value="Carb_kinase"/>
    <property type="match status" value="1"/>
</dbReference>
<dbReference type="EMBL" id="LKHS01000004">
    <property type="protein sequence ID" value="KQH87264.1"/>
    <property type="molecule type" value="Genomic_DNA"/>
</dbReference>
<dbReference type="FunFam" id="3.40.50.10260:FF:000003">
    <property type="entry name" value="Multifunctional fusion protein"/>
    <property type="match status" value="1"/>
</dbReference>
<dbReference type="SUPFAM" id="SSF53613">
    <property type="entry name" value="Ribokinase-like"/>
    <property type="match status" value="1"/>
</dbReference>
<dbReference type="NCBIfam" id="TIGR00197">
    <property type="entry name" value="yjeF_nterm"/>
    <property type="match status" value="1"/>
</dbReference>
<dbReference type="Gene3D" id="3.40.1190.20">
    <property type="match status" value="1"/>
</dbReference>
<evidence type="ECO:0000256" key="3">
    <source>
        <dbReference type="ARBA" id="ARBA00006001"/>
    </source>
</evidence>